<evidence type="ECO:0000313" key="3">
    <source>
        <dbReference type="Proteomes" id="UP000563151"/>
    </source>
</evidence>
<dbReference type="CDD" id="cd01949">
    <property type="entry name" value="GGDEF"/>
    <property type="match status" value="1"/>
</dbReference>
<dbReference type="PROSITE" id="PS50887">
    <property type="entry name" value="GGDEF"/>
    <property type="match status" value="1"/>
</dbReference>
<gene>
    <name evidence="2" type="ORF">HGG79_14780</name>
</gene>
<sequence length="346" mass="39863">MLKFITDSSSCNTIIDALVEKDNNLNIDFKLLDTILNLLIEGFVLNKIIFDENNSPCDAIITMVNKSFENIMCIKNTDVIGKSLKNFLFDPLDPWLGIFTQVALQGETISFKIYSSKSKKFFKVNAFRPRYGELGIFLSPYIQDNKNINLITNIKSKKKKNWKFMAYHDPLTALPNRRFLVEKLNEELNLAKKCNYIFAIMFIDIDNFKNINDNLGHEVGDYVLKEFSFRLKNNIRRNDSVFRLGGDEFVIFLKISNGLQDVVQIAKRIIKGLQIPFIYKSLQLTITSSIGISIYPNDGNNVNSLLKHADIAMYNAKKECGTYFKFYNSTIWDEISISNNENRLTI</sequence>
<dbReference type="AlphaFoldDB" id="A0A923ED91"/>
<evidence type="ECO:0000259" key="1">
    <source>
        <dbReference type="PROSITE" id="PS50887"/>
    </source>
</evidence>
<keyword evidence="3" id="KW-1185">Reference proteome</keyword>
<evidence type="ECO:0000313" key="2">
    <source>
        <dbReference type="EMBL" id="MBC2399029.1"/>
    </source>
</evidence>
<dbReference type="InterPro" id="IPR043128">
    <property type="entry name" value="Rev_trsase/Diguanyl_cyclase"/>
</dbReference>
<protein>
    <submittedName>
        <fullName evidence="2">GGDEF domain-containing protein</fullName>
    </submittedName>
</protein>
<dbReference type="Gene3D" id="3.30.450.20">
    <property type="entry name" value="PAS domain"/>
    <property type="match status" value="1"/>
</dbReference>
<dbReference type="InterPro" id="IPR000160">
    <property type="entry name" value="GGDEF_dom"/>
</dbReference>
<organism evidence="2 3">
    <name type="scientific">Clostridium tetanomorphum</name>
    <dbReference type="NCBI Taxonomy" id="1553"/>
    <lineage>
        <taxon>Bacteria</taxon>
        <taxon>Bacillati</taxon>
        <taxon>Bacillota</taxon>
        <taxon>Clostridia</taxon>
        <taxon>Eubacteriales</taxon>
        <taxon>Clostridiaceae</taxon>
        <taxon>Clostridium</taxon>
    </lineage>
</organism>
<dbReference type="Proteomes" id="UP000563151">
    <property type="component" value="Unassembled WGS sequence"/>
</dbReference>
<dbReference type="RefSeq" id="WP_051593377.1">
    <property type="nucleotide sequence ID" value="NZ_JAAZWO010000021.1"/>
</dbReference>
<dbReference type="PANTHER" id="PTHR46663:SF2">
    <property type="entry name" value="GGDEF DOMAIN-CONTAINING PROTEIN"/>
    <property type="match status" value="1"/>
</dbReference>
<dbReference type="NCBIfam" id="TIGR00254">
    <property type="entry name" value="GGDEF"/>
    <property type="match status" value="1"/>
</dbReference>
<comment type="caution">
    <text evidence="2">The sequence shown here is derived from an EMBL/GenBank/DDBJ whole genome shotgun (WGS) entry which is preliminary data.</text>
</comment>
<dbReference type="SMART" id="SM00267">
    <property type="entry name" value="GGDEF"/>
    <property type="match status" value="1"/>
</dbReference>
<accession>A0A923ED91</accession>
<feature type="domain" description="GGDEF" evidence="1">
    <location>
        <begin position="196"/>
        <end position="329"/>
    </location>
</feature>
<dbReference type="Pfam" id="PF00990">
    <property type="entry name" value="GGDEF"/>
    <property type="match status" value="1"/>
</dbReference>
<proteinExistence type="predicted"/>
<reference evidence="2 3" key="1">
    <citation type="submission" date="2020-04" db="EMBL/GenBank/DDBJ databases">
        <title>Genomic insights into acetone-butanol-ethanol (ABE) fermentation by sequencing solventogenic clostridia strains.</title>
        <authorList>
            <person name="Brown S."/>
        </authorList>
    </citation>
    <scope>NUCLEOTIDE SEQUENCE [LARGE SCALE GENOMIC DNA]</scope>
    <source>
        <strain evidence="2 3">DJ011</strain>
    </source>
</reference>
<dbReference type="Gene3D" id="3.30.70.270">
    <property type="match status" value="1"/>
</dbReference>
<name>A0A923ED91_CLOTT</name>
<dbReference type="PANTHER" id="PTHR46663">
    <property type="entry name" value="DIGUANYLATE CYCLASE DGCT-RELATED"/>
    <property type="match status" value="1"/>
</dbReference>
<dbReference type="InterPro" id="IPR052163">
    <property type="entry name" value="DGC-Regulatory_Protein"/>
</dbReference>
<dbReference type="EMBL" id="JAAZWO010000021">
    <property type="protein sequence ID" value="MBC2399029.1"/>
    <property type="molecule type" value="Genomic_DNA"/>
</dbReference>
<dbReference type="SUPFAM" id="SSF55073">
    <property type="entry name" value="Nucleotide cyclase"/>
    <property type="match status" value="1"/>
</dbReference>
<dbReference type="InterPro" id="IPR029787">
    <property type="entry name" value="Nucleotide_cyclase"/>
</dbReference>
<dbReference type="FunFam" id="3.30.70.270:FF:000001">
    <property type="entry name" value="Diguanylate cyclase domain protein"/>
    <property type="match status" value="1"/>
</dbReference>